<proteinExistence type="predicted"/>
<organism evidence="1">
    <name type="scientific">Arundo donax</name>
    <name type="common">Giant reed</name>
    <name type="synonym">Donax arundinaceus</name>
    <dbReference type="NCBI Taxonomy" id="35708"/>
    <lineage>
        <taxon>Eukaryota</taxon>
        <taxon>Viridiplantae</taxon>
        <taxon>Streptophyta</taxon>
        <taxon>Embryophyta</taxon>
        <taxon>Tracheophyta</taxon>
        <taxon>Spermatophyta</taxon>
        <taxon>Magnoliopsida</taxon>
        <taxon>Liliopsida</taxon>
        <taxon>Poales</taxon>
        <taxon>Poaceae</taxon>
        <taxon>PACMAD clade</taxon>
        <taxon>Arundinoideae</taxon>
        <taxon>Arundineae</taxon>
        <taxon>Arundo</taxon>
    </lineage>
</organism>
<name>A0A0A9C4X0_ARUDO</name>
<dbReference type="AlphaFoldDB" id="A0A0A9C4X0"/>
<evidence type="ECO:0000313" key="1">
    <source>
        <dbReference type="EMBL" id="JAD71359.1"/>
    </source>
</evidence>
<sequence length="61" mass="6850">MSRPLHMEPPALIITKVQPSSFYITHHDGGKTQTNKIQHSLDDNYYCALILVLNKPPSMAS</sequence>
<reference evidence="1" key="2">
    <citation type="journal article" date="2015" name="Data Brief">
        <title>Shoot transcriptome of the giant reed, Arundo donax.</title>
        <authorList>
            <person name="Barrero R.A."/>
            <person name="Guerrero F.D."/>
            <person name="Moolhuijzen P."/>
            <person name="Goolsby J.A."/>
            <person name="Tidwell J."/>
            <person name="Bellgard S.E."/>
            <person name="Bellgard M.I."/>
        </authorList>
    </citation>
    <scope>NUCLEOTIDE SEQUENCE</scope>
    <source>
        <tissue evidence="1">Shoot tissue taken approximately 20 cm above the soil surface</tissue>
    </source>
</reference>
<reference evidence="1" key="1">
    <citation type="submission" date="2014-09" db="EMBL/GenBank/DDBJ databases">
        <authorList>
            <person name="Magalhaes I.L.F."/>
            <person name="Oliveira U."/>
            <person name="Santos F.R."/>
            <person name="Vidigal T.H.D.A."/>
            <person name="Brescovit A.D."/>
            <person name="Santos A.J."/>
        </authorList>
    </citation>
    <scope>NUCLEOTIDE SEQUENCE</scope>
    <source>
        <tissue evidence="1">Shoot tissue taken approximately 20 cm above the soil surface</tissue>
    </source>
</reference>
<protein>
    <submittedName>
        <fullName evidence="1">Uncharacterized protein</fullName>
    </submittedName>
</protein>
<accession>A0A0A9C4X0</accession>
<dbReference type="EMBL" id="GBRH01226536">
    <property type="protein sequence ID" value="JAD71359.1"/>
    <property type="molecule type" value="Transcribed_RNA"/>
</dbReference>